<accession>M0EFR4</accession>
<dbReference type="SUPFAM" id="SSF53335">
    <property type="entry name" value="S-adenosyl-L-methionine-dependent methyltransferases"/>
    <property type="match status" value="1"/>
</dbReference>
<evidence type="ECO:0000256" key="3">
    <source>
        <dbReference type="ARBA" id="ARBA00022679"/>
    </source>
</evidence>
<reference evidence="6 7" key="1">
    <citation type="journal article" date="2014" name="PLoS Genet.">
        <title>Phylogenetically driven sequencing of extremely halophilic archaea reveals strategies for static and dynamic osmo-response.</title>
        <authorList>
            <person name="Becker E.A."/>
            <person name="Seitzer P.M."/>
            <person name="Tritt A."/>
            <person name="Larsen D."/>
            <person name="Krusor M."/>
            <person name="Yao A.I."/>
            <person name="Wu D."/>
            <person name="Madern D."/>
            <person name="Eisen J.A."/>
            <person name="Darling A.E."/>
            <person name="Facciotti M.T."/>
        </authorList>
    </citation>
    <scope>NUCLEOTIDE SEQUENCE [LARGE SCALE GENOMIC DNA]</scope>
    <source>
        <strain evidence="6 7">DSM 19288</strain>
    </source>
</reference>
<feature type="region of interest" description="Disordered" evidence="4">
    <location>
        <begin position="106"/>
        <end position="134"/>
    </location>
</feature>
<feature type="domain" description="DNA methylase N-4/N-6" evidence="5">
    <location>
        <begin position="69"/>
        <end position="228"/>
    </location>
</feature>
<sequence>MLGNNNFSFQWHFSESNLMSGTYSYQSESDNVLSNYEHISEYVSHLEDPDTTVRCGDASNLPIDAESIEAIVVDPPYGDNIIYSEVADAFYVWFREYLGDIYPEEFSTPETNKEDEAVENPSLVSDTESGSKREVARNKYENRMSDIFGEAYRVLEEGGVLTIYFTDKEIAAWDSLTMSIINSGFNITATHTITSEMPQRIGVQQDASADSTLLLTCRKPTTQPDDRMPTLWRDIKDETRQVAREKASSLLESEHNLTKTDTIISAFGPTLRVFTENYPVVDDKDELVRPREALREARTAVTEVLIQRELAGSLDDVDSLSTWYILSWLVYEQQSIPYDEARQLGLGVGVQIDEVKSDTKIWSKSRDDVVLSGHQGRVQSYSELESGVKRRARKYPVDPREQSFENRIDAVHAALDVLSTKGSDFAWNWLKERDLQNDSAFKSTIEGLLQVLPEQHDDYDLLKNLVSGETGELLEINIAVLQSPDDVESSRTTLDEF</sequence>
<dbReference type="GO" id="GO:0003677">
    <property type="term" value="F:DNA binding"/>
    <property type="evidence" value="ECO:0007669"/>
    <property type="project" value="InterPro"/>
</dbReference>
<proteinExistence type="inferred from homology"/>
<dbReference type="InterPro" id="IPR029063">
    <property type="entry name" value="SAM-dependent_MTases_sf"/>
</dbReference>
<keyword evidence="2" id="KW-0489">Methyltransferase</keyword>
<dbReference type="Pfam" id="PF01555">
    <property type="entry name" value="N6_N4_Mtase"/>
    <property type="match status" value="1"/>
</dbReference>
<evidence type="ECO:0000256" key="1">
    <source>
        <dbReference type="ARBA" id="ARBA00006594"/>
    </source>
</evidence>
<dbReference type="Gene3D" id="3.40.50.150">
    <property type="entry name" value="Vaccinia Virus protein VP39"/>
    <property type="match status" value="1"/>
</dbReference>
<dbReference type="GO" id="GO:0008170">
    <property type="term" value="F:N-methyltransferase activity"/>
    <property type="evidence" value="ECO:0007669"/>
    <property type="project" value="InterPro"/>
</dbReference>
<dbReference type="STRING" id="1227465.C463_05765"/>
<evidence type="ECO:0000259" key="5">
    <source>
        <dbReference type="Pfam" id="PF01555"/>
    </source>
</evidence>
<comment type="caution">
    <text evidence="6">The sequence shown here is derived from an EMBL/GenBank/DDBJ whole genome shotgun (WGS) entry which is preliminary data.</text>
</comment>
<dbReference type="Proteomes" id="UP000011586">
    <property type="component" value="Unassembled WGS sequence"/>
</dbReference>
<comment type="similarity">
    <text evidence="1">Belongs to the N(4)/N(6)-methyltransferase family.</text>
</comment>
<evidence type="ECO:0000313" key="6">
    <source>
        <dbReference type="EMBL" id="ELZ45913.1"/>
    </source>
</evidence>
<dbReference type="PROSITE" id="PS00092">
    <property type="entry name" value="N6_MTASE"/>
    <property type="match status" value="1"/>
</dbReference>
<gene>
    <name evidence="6" type="ORF">C463_05765</name>
</gene>
<evidence type="ECO:0000256" key="4">
    <source>
        <dbReference type="SAM" id="MobiDB-lite"/>
    </source>
</evidence>
<keyword evidence="7" id="KW-1185">Reference proteome</keyword>
<dbReference type="GO" id="GO:0032259">
    <property type="term" value="P:methylation"/>
    <property type="evidence" value="ECO:0007669"/>
    <property type="project" value="UniProtKB-KW"/>
</dbReference>
<protein>
    <recommendedName>
        <fullName evidence="5">DNA methylase N-4/N-6 domain-containing protein</fullName>
    </recommendedName>
</protein>
<evidence type="ECO:0000313" key="7">
    <source>
        <dbReference type="Proteomes" id="UP000011586"/>
    </source>
</evidence>
<dbReference type="InterPro" id="IPR002941">
    <property type="entry name" value="DNA_methylase_N4/N6"/>
</dbReference>
<dbReference type="AlphaFoldDB" id="M0EFR4"/>
<organism evidence="6 7">
    <name type="scientific">Halorubrum californiense DSM 19288</name>
    <dbReference type="NCBI Taxonomy" id="1227465"/>
    <lineage>
        <taxon>Archaea</taxon>
        <taxon>Methanobacteriati</taxon>
        <taxon>Methanobacteriota</taxon>
        <taxon>Stenosarchaea group</taxon>
        <taxon>Halobacteria</taxon>
        <taxon>Halobacteriales</taxon>
        <taxon>Haloferacaceae</taxon>
        <taxon>Halorubrum</taxon>
    </lineage>
</organism>
<keyword evidence="3" id="KW-0808">Transferase</keyword>
<evidence type="ECO:0000256" key="2">
    <source>
        <dbReference type="ARBA" id="ARBA00022603"/>
    </source>
</evidence>
<dbReference type="EMBL" id="AOJK01000025">
    <property type="protein sequence ID" value="ELZ45913.1"/>
    <property type="molecule type" value="Genomic_DNA"/>
</dbReference>
<dbReference type="PATRIC" id="fig|1227465.4.peg.1129"/>
<dbReference type="InterPro" id="IPR002052">
    <property type="entry name" value="DNA_methylase_N6_adenine_CS"/>
</dbReference>
<name>M0EFR4_9EURY</name>